<protein>
    <submittedName>
        <fullName evidence="2">Alpha/beta hydrolase</fullName>
    </submittedName>
</protein>
<reference evidence="2" key="1">
    <citation type="submission" date="2022-04" db="EMBL/GenBank/DDBJ databases">
        <title>Roseibium sp. CAU 1639 isolated from mud.</title>
        <authorList>
            <person name="Kim W."/>
        </authorList>
    </citation>
    <scope>NUCLEOTIDE SEQUENCE</scope>
    <source>
        <strain evidence="2">CAU 1639</strain>
    </source>
</reference>
<dbReference type="InterPro" id="IPR010297">
    <property type="entry name" value="DUF900_hydrolase"/>
</dbReference>
<dbReference type="PANTHER" id="PTHR36513:SF1">
    <property type="entry name" value="TRANSMEMBRANE PROTEIN"/>
    <property type="match status" value="1"/>
</dbReference>
<dbReference type="RefSeq" id="WP_248150577.1">
    <property type="nucleotide sequence ID" value="NZ_JALNMJ010000002.1"/>
</dbReference>
<feature type="transmembrane region" description="Helical" evidence="1">
    <location>
        <begin position="12"/>
        <end position="32"/>
    </location>
</feature>
<name>A0ABT0GNY5_9HYPH</name>
<gene>
    <name evidence="2" type="ORF">M0H32_03095</name>
</gene>
<keyword evidence="1" id="KW-0472">Membrane</keyword>
<keyword evidence="1" id="KW-1133">Transmembrane helix</keyword>
<comment type="caution">
    <text evidence="2">The sequence shown here is derived from an EMBL/GenBank/DDBJ whole genome shotgun (WGS) entry which is preliminary data.</text>
</comment>
<evidence type="ECO:0000313" key="2">
    <source>
        <dbReference type="EMBL" id="MCK7611137.1"/>
    </source>
</evidence>
<sequence>MITSAGHDRPCVYAQQAFLAGVLVLTLMLLSACGGRPDAGVLVLNTEPSPDAQVSDILIATTRKRDERPDTYFNGERSPALSFAEASISVPPSHVPGAIEWPDSLPGDPEKAFVARGAGYIADKAAFKAKINARLAALPKGERNILVFIHGYNTRFPEALYRFTQIVHDSQFKGVPVMFTWASRGKLQDYVYDLNSAAVARSALEETLAGLAGTRVEHITVLAHSMGNWLLMETAVQARPENRRLLSTRIDEVVLAAPDIDIDLFKAQLKKLGKPSRPFTVIVSRDDKALRISRTIAGGKERVGAYSDDQELAELGAIVIDVTELDSLDSTNHSKFAQLAQLRPEMRRALSQSAVASSADQNRGANLGNDLGSFVGNTTGAVVSLPIKVITAPFTYAGGG</sequence>
<dbReference type="InterPro" id="IPR014586">
    <property type="entry name" value="UCP033909"/>
</dbReference>
<dbReference type="EMBL" id="JALNMJ010000002">
    <property type="protein sequence ID" value="MCK7611137.1"/>
    <property type="molecule type" value="Genomic_DNA"/>
</dbReference>
<organism evidence="2 3">
    <name type="scientific">Roseibium sediminicola</name>
    <dbReference type="NCBI Taxonomy" id="2933272"/>
    <lineage>
        <taxon>Bacteria</taxon>
        <taxon>Pseudomonadati</taxon>
        <taxon>Pseudomonadota</taxon>
        <taxon>Alphaproteobacteria</taxon>
        <taxon>Hyphomicrobiales</taxon>
        <taxon>Stappiaceae</taxon>
        <taxon>Roseibium</taxon>
    </lineage>
</organism>
<dbReference type="Proteomes" id="UP001431221">
    <property type="component" value="Unassembled WGS sequence"/>
</dbReference>
<dbReference type="PIRSF" id="PIRSF033909">
    <property type="entry name" value="UCP033909"/>
    <property type="match status" value="1"/>
</dbReference>
<dbReference type="Pfam" id="PF05990">
    <property type="entry name" value="DUF900"/>
    <property type="match status" value="1"/>
</dbReference>
<dbReference type="Gene3D" id="3.40.50.1820">
    <property type="entry name" value="alpha/beta hydrolase"/>
    <property type="match status" value="1"/>
</dbReference>
<evidence type="ECO:0000256" key="1">
    <source>
        <dbReference type="SAM" id="Phobius"/>
    </source>
</evidence>
<accession>A0ABT0GNY5</accession>
<proteinExistence type="predicted"/>
<dbReference type="PANTHER" id="PTHR36513">
    <property type="entry name" value="ABC TRANSMEMBRANE TYPE-1 DOMAIN-CONTAINING PROTEIN"/>
    <property type="match status" value="1"/>
</dbReference>
<dbReference type="SUPFAM" id="SSF53474">
    <property type="entry name" value="alpha/beta-Hydrolases"/>
    <property type="match status" value="1"/>
</dbReference>
<dbReference type="GO" id="GO:0016787">
    <property type="term" value="F:hydrolase activity"/>
    <property type="evidence" value="ECO:0007669"/>
    <property type="project" value="UniProtKB-KW"/>
</dbReference>
<evidence type="ECO:0000313" key="3">
    <source>
        <dbReference type="Proteomes" id="UP001431221"/>
    </source>
</evidence>
<keyword evidence="3" id="KW-1185">Reference proteome</keyword>
<keyword evidence="2" id="KW-0378">Hydrolase</keyword>
<keyword evidence="1" id="KW-0812">Transmembrane</keyword>
<dbReference type="InterPro" id="IPR029058">
    <property type="entry name" value="AB_hydrolase_fold"/>
</dbReference>